<gene>
    <name evidence="5" type="ordered locus">Tneu_0798</name>
</gene>
<dbReference type="GO" id="GO:0016491">
    <property type="term" value="F:oxidoreductase activity"/>
    <property type="evidence" value="ECO:0007669"/>
    <property type="project" value="UniProtKB-KW"/>
</dbReference>
<sequence length="272" mass="29065">MYPPAFEYLRAGSLSEAVEVLSRREDSAPLAGGQSLIPLLKLRLVRYGLLVDIGGIPELRYVRYGDVVEVGALTRHFELEDSPCPFLRQVASRIGDPQVRSLGTVGGSLAHADPLGDWPAALLALGAVVKVVGPGGVREIDADGFIRGPYSTALERGELVAGVRFRCPQRGSYVKFSRRHNDFALAAAAVVAEVEEGHVVWARVAALGAGDRPVRLRKVEALLAGSPLGRDVIAAAGEAAAKEADPPSDFRASAEYRRALLSVAVRRALERL</sequence>
<evidence type="ECO:0000256" key="1">
    <source>
        <dbReference type="ARBA" id="ARBA00022630"/>
    </source>
</evidence>
<dbReference type="Gene3D" id="3.30.465.10">
    <property type="match status" value="1"/>
</dbReference>
<dbReference type="GeneID" id="6164548"/>
<evidence type="ECO:0000256" key="3">
    <source>
        <dbReference type="ARBA" id="ARBA00023002"/>
    </source>
</evidence>
<dbReference type="OrthoDB" id="19205at2157"/>
<proteinExistence type="predicted"/>
<keyword evidence="2" id="KW-0274">FAD</keyword>
<dbReference type="AlphaFoldDB" id="B1YD74"/>
<feature type="domain" description="FAD-binding PCMH-type" evidence="4">
    <location>
        <begin position="1"/>
        <end position="170"/>
    </location>
</feature>
<dbReference type="Pfam" id="PF03450">
    <property type="entry name" value="CO_deh_flav_C"/>
    <property type="match status" value="1"/>
</dbReference>
<evidence type="ECO:0000313" key="5">
    <source>
        <dbReference type="EMBL" id="ACB39737.1"/>
    </source>
</evidence>
<dbReference type="SUPFAM" id="SSF55447">
    <property type="entry name" value="CO dehydrogenase flavoprotein C-terminal domain-like"/>
    <property type="match status" value="1"/>
</dbReference>
<dbReference type="InterPro" id="IPR016169">
    <property type="entry name" value="FAD-bd_PCMH_sub2"/>
</dbReference>
<dbReference type="InterPro" id="IPR016166">
    <property type="entry name" value="FAD-bd_PCMH"/>
</dbReference>
<dbReference type="EMBL" id="CP001014">
    <property type="protein sequence ID" value="ACB39737.1"/>
    <property type="molecule type" value="Genomic_DNA"/>
</dbReference>
<dbReference type="KEGG" id="tne:Tneu_0798"/>
<evidence type="ECO:0000256" key="2">
    <source>
        <dbReference type="ARBA" id="ARBA00022827"/>
    </source>
</evidence>
<dbReference type="SMART" id="SM01092">
    <property type="entry name" value="CO_deh_flav_C"/>
    <property type="match status" value="1"/>
</dbReference>
<evidence type="ECO:0000259" key="4">
    <source>
        <dbReference type="PROSITE" id="PS51387"/>
    </source>
</evidence>
<dbReference type="PANTHER" id="PTHR42659:SF2">
    <property type="entry name" value="XANTHINE DEHYDROGENASE SUBUNIT C-RELATED"/>
    <property type="match status" value="1"/>
</dbReference>
<dbReference type="InterPro" id="IPR051312">
    <property type="entry name" value="Diverse_Substr_Oxidored"/>
</dbReference>
<dbReference type="GO" id="GO:0071949">
    <property type="term" value="F:FAD binding"/>
    <property type="evidence" value="ECO:0007669"/>
    <property type="project" value="InterPro"/>
</dbReference>
<dbReference type="InterPro" id="IPR016167">
    <property type="entry name" value="FAD-bd_PCMH_sub1"/>
</dbReference>
<protein>
    <submittedName>
        <fullName evidence="5">Molybdopterin dehydrogenase FAD-binding</fullName>
    </submittedName>
</protein>
<dbReference type="InterPro" id="IPR005107">
    <property type="entry name" value="CO_DH_flav_C"/>
</dbReference>
<dbReference type="InterPro" id="IPR002346">
    <property type="entry name" value="Mopterin_DH_FAD-bd"/>
</dbReference>
<organism evidence="5 6">
    <name type="scientific">Pyrobaculum neutrophilum (strain DSM 2338 / JCM 9278 / NBRC 100436 / V24Sta)</name>
    <name type="common">Thermoproteus neutrophilus</name>
    <dbReference type="NCBI Taxonomy" id="444157"/>
    <lineage>
        <taxon>Archaea</taxon>
        <taxon>Thermoproteota</taxon>
        <taxon>Thermoprotei</taxon>
        <taxon>Thermoproteales</taxon>
        <taxon>Thermoproteaceae</taxon>
        <taxon>Pyrobaculum</taxon>
    </lineage>
</organism>
<keyword evidence="6" id="KW-1185">Reference proteome</keyword>
<dbReference type="SUPFAM" id="SSF56176">
    <property type="entry name" value="FAD-binding/transporter-associated domain-like"/>
    <property type="match status" value="1"/>
</dbReference>
<dbReference type="Gene3D" id="3.30.390.50">
    <property type="entry name" value="CO dehydrogenase flavoprotein, C-terminal domain"/>
    <property type="match status" value="1"/>
</dbReference>
<dbReference type="STRING" id="444157.Tneu_0798"/>
<dbReference type="Proteomes" id="UP000001694">
    <property type="component" value="Chromosome"/>
</dbReference>
<dbReference type="HOGENOM" id="CLU_058050_3_0_2"/>
<dbReference type="PANTHER" id="PTHR42659">
    <property type="entry name" value="XANTHINE DEHYDROGENASE SUBUNIT C-RELATED"/>
    <property type="match status" value="1"/>
</dbReference>
<dbReference type="eggNOG" id="arCOG01926">
    <property type="taxonomic scope" value="Archaea"/>
</dbReference>
<reference evidence="5" key="1">
    <citation type="submission" date="2008-03" db="EMBL/GenBank/DDBJ databases">
        <title>Complete sequence of Thermoproteus neutrophilus V24Sta.</title>
        <authorList>
            <consortium name="US DOE Joint Genome Institute"/>
            <person name="Copeland A."/>
            <person name="Lucas S."/>
            <person name="Lapidus A."/>
            <person name="Glavina del Rio T."/>
            <person name="Dalin E."/>
            <person name="Tice H."/>
            <person name="Bruce D."/>
            <person name="Goodwin L."/>
            <person name="Pitluck S."/>
            <person name="Sims D."/>
            <person name="Brettin T."/>
            <person name="Detter J.C."/>
            <person name="Han C."/>
            <person name="Kuske C.R."/>
            <person name="Schmutz J."/>
            <person name="Larimer F."/>
            <person name="Land M."/>
            <person name="Hauser L."/>
            <person name="Kyrpides N."/>
            <person name="Mikhailova N."/>
            <person name="Biddle J.F."/>
            <person name="Zhang Z."/>
            <person name="Fitz-Gibbon S.T."/>
            <person name="Lowe T.M."/>
            <person name="Saltikov C."/>
            <person name="House C.H."/>
            <person name="Richardson P."/>
        </authorList>
    </citation>
    <scope>NUCLEOTIDE SEQUENCE [LARGE SCALE GENOMIC DNA]</scope>
    <source>
        <strain evidence="5">V24Sta</strain>
    </source>
</reference>
<evidence type="ECO:0000313" key="6">
    <source>
        <dbReference type="Proteomes" id="UP000001694"/>
    </source>
</evidence>
<dbReference type="InterPro" id="IPR036318">
    <property type="entry name" value="FAD-bd_PCMH-like_sf"/>
</dbReference>
<keyword evidence="3" id="KW-0560">Oxidoreductase</keyword>
<dbReference type="Pfam" id="PF00941">
    <property type="entry name" value="FAD_binding_5"/>
    <property type="match status" value="1"/>
</dbReference>
<dbReference type="PROSITE" id="PS51387">
    <property type="entry name" value="FAD_PCMH"/>
    <property type="match status" value="1"/>
</dbReference>
<keyword evidence="1" id="KW-0285">Flavoprotein</keyword>
<dbReference type="RefSeq" id="WP_012350157.1">
    <property type="nucleotide sequence ID" value="NC_010525.1"/>
</dbReference>
<dbReference type="Gene3D" id="3.30.43.10">
    <property type="entry name" value="Uridine Diphospho-n-acetylenolpyruvylglucosamine Reductase, domain 2"/>
    <property type="match status" value="1"/>
</dbReference>
<accession>B1YD74</accession>
<dbReference type="InterPro" id="IPR036683">
    <property type="entry name" value="CO_DH_flav_C_dom_sf"/>
</dbReference>
<name>B1YD74_PYRNV</name>